<dbReference type="OMA" id="IQHRETI"/>
<dbReference type="SMART" id="SM00100">
    <property type="entry name" value="cNMP"/>
    <property type="match status" value="2"/>
</dbReference>
<keyword evidence="11" id="KW-1185">Reference proteome</keyword>
<evidence type="ECO:0000256" key="6">
    <source>
        <dbReference type="ARBA" id="ARBA00023136"/>
    </source>
</evidence>
<dbReference type="Pfam" id="PF00027">
    <property type="entry name" value="cNMP_binding"/>
    <property type="match status" value="2"/>
</dbReference>
<protein>
    <recommendedName>
        <fullName evidence="9">Cyclic nucleotide-binding domain-containing protein</fullName>
    </recommendedName>
</protein>
<feature type="domain" description="Cyclic nucleotide-binding" evidence="9">
    <location>
        <begin position="379"/>
        <end position="494"/>
    </location>
</feature>
<keyword evidence="4 8" id="KW-1133">Transmembrane helix</keyword>
<dbReference type="InterPro" id="IPR014710">
    <property type="entry name" value="RmlC-like_jellyroll"/>
</dbReference>
<keyword evidence="5" id="KW-0406">Ion transport</keyword>
<dbReference type="Gene3D" id="1.10.287.70">
    <property type="match status" value="1"/>
</dbReference>
<dbReference type="PROSITE" id="PS00889">
    <property type="entry name" value="CNMP_BINDING_2"/>
    <property type="match status" value="1"/>
</dbReference>
<evidence type="ECO:0000313" key="10">
    <source>
        <dbReference type="EMBL" id="CDW73319.1"/>
    </source>
</evidence>
<sequence>MQNNDTEPYSSARGYKRKFTKPTDANLPPVITQGDQKQQMDADDLEILNGEEQYKFQVKEWLLGLNDPFKSKWDIFIIILAIFNCFTIPYGVAFQPPSFNEWYFTFVNYMIDLVFLCDLVINCRTTYINPKTGEEVKTPKKIFTEQLKGRFWIDLLASIPLDEVMSEVSAIDSSFLSTFGILKLGRVLRLNRIITQLNVGENTKALLKLFKLFFFLMVYVHCFACLWWYINSDSYAIYYSDITTQYLVSLHAAVILITGNDILPRTMIQVMLCGIGTFMGAVINANIFGELAVLITMLTIKEQQFQWKVDQINTAMKNIKLPKMMQFKIKDYIYSTQASKENQYELDNFLTTLSPSIRYNVLVHEFAKIISTIDAFKGENDLVQKVVSKLQILMCFPEDEIIKQGDDGMNLYFLEKGSVLVYRENYEHVRRFVKELKIGSMFGEISMVYNCKRTASVISKNYCTCSNLDKSDFEDILKQYPHIGQILKEGINKQYPDKLRDYFQTIMKRVEYFEEVSDDLLSEIFYTSRKESFGFEQEIFKVGQQCNYLYVIMAGVVEIYLDDGKEPLFMDTLGRGSIIGMYNMLKEEQYSYSARAAYSKGTVILAISIETIQLVRKLKTEFDRKLNLIEENLEKNGLPQIDYLIFNDRSIFPLPDPPKTGRKTLAETMVQFRKAIRRVQLLNYQQKRKGGFMHSLLFELQSIQKIQNSKGISWVEDTIKHLDYSKVIDQKMLGQLEEDVNHMKRIVHIQNDKLDQIEYLMQLVDYEAEFNNDMRMFEQVKQILGFKNDNMPTISSGFL</sequence>
<dbReference type="Proteomes" id="UP000039865">
    <property type="component" value="Unassembled WGS sequence"/>
</dbReference>
<proteinExistence type="predicted"/>
<feature type="transmembrane region" description="Helical" evidence="8">
    <location>
        <begin position="236"/>
        <end position="258"/>
    </location>
</feature>
<evidence type="ECO:0000256" key="8">
    <source>
        <dbReference type="SAM" id="Phobius"/>
    </source>
</evidence>
<dbReference type="PROSITE" id="PS00888">
    <property type="entry name" value="CNMP_BINDING_1"/>
    <property type="match status" value="1"/>
</dbReference>
<evidence type="ECO:0000259" key="9">
    <source>
        <dbReference type="PROSITE" id="PS50042"/>
    </source>
</evidence>
<dbReference type="SUPFAM" id="SSF51206">
    <property type="entry name" value="cAMP-binding domain-like"/>
    <property type="match status" value="2"/>
</dbReference>
<dbReference type="InterPro" id="IPR018488">
    <property type="entry name" value="cNMP-bd_CS"/>
</dbReference>
<dbReference type="GO" id="GO:0005249">
    <property type="term" value="F:voltage-gated potassium channel activity"/>
    <property type="evidence" value="ECO:0007669"/>
    <property type="project" value="TreeGrafter"/>
</dbReference>
<feature type="domain" description="Cyclic nucleotide-binding" evidence="9">
    <location>
        <begin position="512"/>
        <end position="597"/>
    </location>
</feature>
<dbReference type="InParanoid" id="A0A077ZUU8"/>
<keyword evidence="3 8" id="KW-0812">Transmembrane</keyword>
<dbReference type="SUPFAM" id="SSF81324">
    <property type="entry name" value="Voltage-gated potassium channels"/>
    <property type="match status" value="1"/>
</dbReference>
<feature type="transmembrane region" description="Helical" evidence="8">
    <location>
        <begin position="75"/>
        <end position="96"/>
    </location>
</feature>
<dbReference type="PANTHER" id="PTHR10217:SF435">
    <property type="entry name" value="POTASSIUM VOLTAGE-GATED CHANNEL PROTEIN EAG"/>
    <property type="match status" value="1"/>
</dbReference>
<evidence type="ECO:0000256" key="7">
    <source>
        <dbReference type="SAM" id="MobiDB-lite"/>
    </source>
</evidence>
<organism evidence="10 11">
    <name type="scientific">Stylonychia lemnae</name>
    <name type="common">Ciliate</name>
    <dbReference type="NCBI Taxonomy" id="5949"/>
    <lineage>
        <taxon>Eukaryota</taxon>
        <taxon>Sar</taxon>
        <taxon>Alveolata</taxon>
        <taxon>Ciliophora</taxon>
        <taxon>Intramacronucleata</taxon>
        <taxon>Spirotrichea</taxon>
        <taxon>Stichotrichia</taxon>
        <taxon>Sporadotrichida</taxon>
        <taxon>Oxytrichidae</taxon>
        <taxon>Stylonychinae</taxon>
        <taxon>Stylonychia</taxon>
    </lineage>
</organism>
<evidence type="ECO:0000313" key="11">
    <source>
        <dbReference type="Proteomes" id="UP000039865"/>
    </source>
</evidence>
<feature type="transmembrane region" description="Helical" evidence="8">
    <location>
        <begin position="212"/>
        <end position="230"/>
    </location>
</feature>
<evidence type="ECO:0000256" key="3">
    <source>
        <dbReference type="ARBA" id="ARBA00022692"/>
    </source>
</evidence>
<evidence type="ECO:0000256" key="2">
    <source>
        <dbReference type="ARBA" id="ARBA00022448"/>
    </source>
</evidence>
<dbReference type="InterPro" id="IPR050818">
    <property type="entry name" value="KCNH_animal-type"/>
</dbReference>
<accession>A0A077ZUU8</accession>
<dbReference type="EMBL" id="CCKQ01002230">
    <property type="protein sequence ID" value="CDW73319.1"/>
    <property type="molecule type" value="Genomic_DNA"/>
</dbReference>
<keyword evidence="6 8" id="KW-0472">Membrane</keyword>
<reference evidence="10 11" key="1">
    <citation type="submission" date="2014-06" db="EMBL/GenBank/DDBJ databases">
        <authorList>
            <person name="Swart Estienne"/>
        </authorList>
    </citation>
    <scope>NUCLEOTIDE SEQUENCE [LARGE SCALE GENOMIC DNA]</scope>
    <source>
        <strain evidence="10 11">130c</strain>
    </source>
</reference>
<dbReference type="Gene3D" id="1.10.287.630">
    <property type="entry name" value="Helix hairpin bin"/>
    <property type="match status" value="1"/>
</dbReference>
<name>A0A077ZUU8_STYLE</name>
<evidence type="ECO:0000256" key="4">
    <source>
        <dbReference type="ARBA" id="ARBA00022989"/>
    </source>
</evidence>
<dbReference type="OrthoDB" id="313376at2759"/>
<feature type="transmembrane region" description="Helical" evidence="8">
    <location>
        <begin position="270"/>
        <end position="298"/>
    </location>
</feature>
<feature type="transmembrane region" description="Helical" evidence="8">
    <location>
        <begin position="102"/>
        <end position="121"/>
    </location>
</feature>
<evidence type="ECO:0000256" key="1">
    <source>
        <dbReference type="ARBA" id="ARBA00004141"/>
    </source>
</evidence>
<comment type="subcellular location">
    <subcellularLocation>
        <location evidence="1">Membrane</location>
        <topology evidence="1">Multi-pass membrane protein</topology>
    </subcellularLocation>
</comment>
<dbReference type="InterPro" id="IPR005821">
    <property type="entry name" value="Ion_trans_dom"/>
</dbReference>
<dbReference type="PROSITE" id="PS50042">
    <property type="entry name" value="CNMP_BINDING_3"/>
    <property type="match status" value="2"/>
</dbReference>
<keyword evidence="2" id="KW-0813">Transport</keyword>
<dbReference type="InterPro" id="IPR018490">
    <property type="entry name" value="cNMP-bd_dom_sf"/>
</dbReference>
<gene>
    <name evidence="10" type="primary">Contig15507.g16522</name>
    <name evidence="10" type="ORF">STYLEM_2295</name>
</gene>
<evidence type="ECO:0000256" key="5">
    <source>
        <dbReference type="ARBA" id="ARBA00023065"/>
    </source>
</evidence>
<feature type="region of interest" description="Disordered" evidence="7">
    <location>
        <begin position="1"/>
        <end position="31"/>
    </location>
</feature>
<dbReference type="Pfam" id="PF00520">
    <property type="entry name" value="Ion_trans"/>
    <property type="match status" value="1"/>
</dbReference>
<dbReference type="GO" id="GO:0005886">
    <property type="term" value="C:plasma membrane"/>
    <property type="evidence" value="ECO:0007669"/>
    <property type="project" value="TreeGrafter"/>
</dbReference>
<dbReference type="InterPro" id="IPR000595">
    <property type="entry name" value="cNMP-bd_dom"/>
</dbReference>
<dbReference type="GO" id="GO:0042391">
    <property type="term" value="P:regulation of membrane potential"/>
    <property type="evidence" value="ECO:0007669"/>
    <property type="project" value="TreeGrafter"/>
</dbReference>
<dbReference type="Gene3D" id="2.60.120.10">
    <property type="entry name" value="Jelly Rolls"/>
    <property type="match status" value="2"/>
</dbReference>
<dbReference type="PANTHER" id="PTHR10217">
    <property type="entry name" value="VOLTAGE AND LIGAND GATED POTASSIUM CHANNEL"/>
    <property type="match status" value="1"/>
</dbReference>
<dbReference type="CDD" id="cd00038">
    <property type="entry name" value="CAP_ED"/>
    <property type="match status" value="2"/>
</dbReference>
<dbReference type="AlphaFoldDB" id="A0A077ZUU8"/>